<reference evidence="1 2" key="1">
    <citation type="journal article" date="2022" name="DNA Res.">
        <title>Chromosomal-level genome assembly of the orchid tree Bauhinia variegata (Leguminosae; Cercidoideae) supports the allotetraploid origin hypothesis of Bauhinia.</title>
        <authorList>
            <person name="Zhong Y."/>
            <person name="Chen Y."/>
            <person name="Zheng D."/>
            <person name="Pang J."/>
            <person name="Liu Y."/>
            <person name="Luo S."/>
            <person name="Meng S."/>
            <person name="Qian L."/>
            <person name="Wei D."/>
            <person name="Dai S."/>
            <person name="Zhou R."/>
        </authorList>
    </citation>
    <scope>NUCLEOTIDE SEQUENCE [LARGE SCALE GENOMIC DNA]</scope>
    <source>
        <strain evidence="1">BV-YZ2020</strain>
    </source>
</reference>
<evidence type="ECO:0000313" key="2">
    <source>
        <dbReference type="Proteomes" id="UP000828941"/>
    </source>
</evidence>
<protein>
    <submittedName>
        <fullName evidence="1">Uncharacterized protein</fullName>
    </submittedName>
</protein>
<dbReference type="EMBL" id="CM039435">
    <property type="protein sequence ID" value="KAI4316111.1"/>
    <property type="molecule type" value="Genomic_DNA"/>
</dbReference>
<evidence type="ECO:0000313" key="1">
    <source>
        <dbReference type="EMBL" id="KAI4316111.1"/>
    </source>
</evidence>
<organism evidence="1 2">
    <name type="scientific">Bauhinia variegata</name>
    <name type="common">Purple orchid tree</name>
    <name type="synonym">Phanera variegata</name>
    <dbReference type="NCBI Taxonomy" id="167791"/>
    <lineage>
        <taxon>Eukaryota</taxon>
        <taxon>Viridiplantae</taxon>
        <taxon>Streptophyta</taxon>
        <taxon>Embryophyta</taxon>
        <taxon>Tracheophyta</taxon>
        <taxon>Spermatophyta</taxon>
        <taxon>Magnoliopsida</taxon>
        <taxon>eudicotyledons</taxon>
        <taxon>Gunneridae</taxon>
        <taxon>Pentapetalae</taxon>
        <taxon>rosids</taxon>
        <taxon>fabids</taxon>
        <taxon>Fabales</taxon>
        <taxon>Fabaceae</taxon>
        <taxon>Cercidoideae</taxon>
        <taxon>Cercideae</taxon>
        <taxon>Bauhiniinae</taxon>
        <taxon>Bauhinia</taxon>
    </lineage>
</organism>
<accession>A0ACB9LY30</accession>
<sequence length="654" mass="73420">MDRGFRFLCLAETRRSLLVLGITFTLVVVVLNSELPYSKVLSSLFFSVGKISSFPAQTSSVNSKLEGNSTQPYGSNSAHAFDEIASSPETSQLDLNRSSMVRYSRDSITAPASEPAPEKVRKPEQAALVRNFTTKEDTSPAKTVQMEDNDLTSPGIAPSSVAPLPVVPLPNRTSLDSETNSTIPAISVLSNATPLNSDKTDMPRPLEGNYSRFSNAKPIKGKMSRKAPSKVITFSEMNVLLQQNHAPSQAVKPRRSSAVDQEILHAKSEIENAPIITDDSRLYSPLYRNVSMFKRSYELMEKMLKVYIYQDGDNRFFHQYLLDGIYASEGWFMKILEASKQFVTKNPGKAHLFYIPFSSRLLQQTLYVRNSHKRSNLIEYMKNYVDMIAGKYPFWNRTDGADHFVVACHDWAPAETRGRMLNCIRALCNADIEVGFKIGKDVSLPETYVVSAENPLKNVGGNPPSQRPILAFFAGGLHGYFRPILLNYWENKDPDMKITGPLPHVRGNANYLQLMKSSKYCICARGHEVNSPRVVEAIFLECIPVIISDNFIPPFFEVLNWESFAVFVLEKDIPKLKDILLSISEEKYLEMHKRVKKAFPNKTFITTSSLGNSSTCIIHYSDVGREIHSEAEKDKADDELQMRGQSKSKGESDL</sequence>
<dbReference type="Proteomes" id="UP000828941">
    <property type="component" value="Chromosome 10"/>
</dbReference>
<proteinExistence type="predicted"/>
<gene>
    <name evidence="1" type="ORF">L6164_024124</name>
</gene>
<keyword evidence="2" id="KW-1185">Reference proteome</keyword>
<comment type="caution">
    <text evidence="1">The sequence shown here is derived from an EMBL/GenBank/DDBJ whole genome shotgun (WGS) entry which is preliminary data.</text>
</comment>
<name>A0ACB9LY30_BAUVA</name>